<gene>
    <name evidence="2" type="ORF">CORC01_03785</name>
</gene>
<comment type="caution">
    <text evidence="2">The sequence shown here is derived from an EMBL/GenBank/DDBJ whole genome shotgun (WGS) entry which is preliminary data.</text>
</comment>
<accession>A0A1G4BI49</accession>
<dbReference type="Proteomes" id="UP000176998">
    <property type="component" value="Unassembled WGS sequence"/>
</dbReference>
<protein>
    <submittedName>
        <fullName evidence="2">Uncharacterized protein</fullName>
    </submittedName>
</protein>
<evidence type="ECO:0000313" key="2">
    <source>
        <dbReference type="EMBL" id="OHF00957.1"/>
    </source>
</evidence>
<proteinExistence type="predicted"/>
<feature type="compositionally biased region" description="Basic and acidic residues" evidence="1">
    <location>
        <begin position="7"/>
        <end position="18"/>
    </location>
</feature>
<evidence type="ECO:0000256" key="1">
    <source>
        <dbReference type="SAM" id="MobiDB-lite"/>
    </source>
</evidence>
<dbReference type="AlphaFoldDB" id="A0A1G4BI49"/>
<dbReference type="GeneID" id="34556944"/>
<organism evidence="2 3">
    <name type="scientific">Colletotrichum orchidophilum</name>
    <dbReference type="NCBI Taxonomy" id="1209926"/>
    <lineage>
        <taxon>Eukaryota</taxon>
        <taxon>Fungi</taxon>
        <taxon>Dikarya</taxon>
        <taxon>Ascomycota</taxon>
        <taxon>Pezizomycotina</taxon>
        <taxon>Sordariomycetes</taxon>
        <taxon>Hypocreomycetidae</taxon>
        <taxon>Glomerellales</taxon>
        <taxon>Glomerellaceae</taxon>
        <taxon>Colletotrichum</taxon>
    </lineage>
</organism>
<feature type="compositionally biased region" description="Polar residues" evidence="1">
    <location>
        <begin position="19"/>
        <end position="28"/>
    </location>
</feature>
<keyword evidence="3" id="KW-1185">Reference proteome</keyword>
<reference evidence="2 3" key="1">
    <citation type="submission" date="2016-09" db="EMBL/GenBank/DDBJ databases">
        <authorList>
            <person name="Capua I."/>
            <person name="De Benedictis P."/>
            <person name="Joannis T."/>
            <person name="Lombin L.H."/>
            <person name="Cattoli G."/>
        </authorList>
    </citation>
    <scope>NUCLEOTIDE SEQUENCE [LARGE SCALE GENOMIC DNA]</scope>
    <source>
        <strain evidence="2 3">IMI 309357</strain>
    </source>
</reference>
<name>A0A1G4BI49_9PEZI</name>
<sequence>MRLAAPVDRKKWLGREQGRSSSEFTQEVNAPRMLEPWGRRPSGGGVTGVSSPVAEEAVMKNGRAKKNLREEKTPDPHCCSVIPPW</sequence>
<evidence type="ECO:0000313" key="3">
    <source>
        <dbReference type="Proteomes" id="UP000176998"/>
    </source>
</evidence>
<feature type="region of interest" description="Disordered" evidence="1">
    <location>
        <begin position="1"/>
        <end position="85"/>
    </location>
</feature>
<dbReference type="RefSeq" id="XP_022478099.1">
    <property type="nucleotide sequence ID" value="XM_022615434.1"/>
</dbReference>
<dbReference type="EMBL" id="MJBS01000023">
    <property type="protein sequence ID" value="OHF00957.1"/>
    <property type="molecule type" value="Genomic_DNA"/>
</dbReference>